<dbReference type="NCBIfam" id="TIGR00150">
    <property type="entry name" value="T6A_YjeE"/>
    <property type="match status" value="1"/>
</dbReference>
<gene>
    <name evidence="12" type="primary">tsaE</name>
    <name evidence="12" type="ORF">D7M11_17860</name>
</gene>
<dbReference type="InterPro" id="IPR003442">
    <property type="entry name" value="T6A_TsaE"/>
</dbReference>
<dbReference type="Pfam" id="PF02367">
    <property type="entry name" value="TsaE"/>
    <property type="match status" value="1"/>
</dbReference>
<keyword evidence="9" id="KW-0460">Magnesium</keyword>
<evidence type="ECO:0000256" key="5">
    <source>
        <dbReference type="ARBA" id="ARBA00022694"/>
    </source>
</evidence>
<evidence type="ECO:0000256" key="11">
    <source>
        <dbReference type="SAM" id="MobiDB-lite"/>
    </source>
</evidence>
<dbReference type="GO" id="GO:0016740">
    <property type="term" value="F:transferase activity"/>
    <property type="evidence" value="ECO:0007669"/>
    <property type="project" value="UniProtKB-KW"/>
</dbReference>
<dbReference type="Proteomes" id="UP000282311">
    <property type="component" value="Unassembled WGS sequence"/>
</dbReference>
<evidence type="ECO:0000256" key="4">
    <source>
        <dbReference type="ARBA" id="ARBA00022490"/>
    </source>
</evidence>
<comment type="similarity">
    <text evidence="2">Belongs to the TsaE family.</text>
</comment>
<dbReference type="PANTHER" id="PTHR33540">
    <property type="entry name" value="TRNA THREONYLCARBAMOYLADENOSINE BIOSYNTHESIS PROTEIN TSAE"/>
    <property type="match status" value="1"/>
</dbReference>
<keyword evidence="12" id="KW-0808">Transferase</keyword>
<evidence type="ECO:0000256" key="8">
    <source>
        <dbReference type="ARBA" id="ARBA00022840"/>
    </source>
</evidence>
<dbReference type="GO" id="GO:0005737">
    <property type="term" value="C:cytoplasm"/>
    <property type="evidence" value="ECO:0007669"/>
    <property type="project" value="UniProtKB-SubCell"/>
</dbReference>
<accession>A0A3B0CE07</accession>
<dbReference type="RefSeq" id="WP_120748592.1">
    <property type="nucleotide sequence ID" value="NZ_RBAH01000012.1"/>
</dbReference>
<reference evidence="12 13" key="1">
    <citation type="journal article" date="2007" name="Int. J. Syst. Evol. Microbiol.">
        <title>Paenibacillus ginsengarvi sp. nov., isolated from soil from ginseng cultivation.</title>
        <authorList>
            <person name="Yoon M.H."/>
            <person name="Ten L.N."/>
            <person name="Im W.T."/>
        </authorList>
    </citation>
    <scope>NUCLEOTIDE SEQUENCE [LARGE SCALE GENOMIC DNA]</scope>
    <source>
        <strain evidence="12 13">KCTC 13059</strain>
    </source>
</reference>
<dbReference type="Gene3D" id="3.40.50.300">
    <property type="entry name" value="P-loop containing nucleotide triphosphate hydrolases"/>
    <property type="match status" value="1"/>
</dbReference>
<dbReference type="SUPFAM" id="SSF52540">
    <property type="entry name" value="P-loop containing nucleoside triphosphate hydrolases"/>
    <property type="match status" value="1"/>
</dbReference>
<dbReference type="InterPro" id="IPR027417">
    <property type="entry name" value="P-loop_NTPase"/>
</dbReference>
<evidence type="ECO:0000256" key="10">
    <source>
        <dbReference type="ARBA" id="ARBA00032441"/>
    </source>
</evidence>
<comment type="subcellular location">
    <subcellularLocation>
        <location evidence="1">Cytoplasm</location>
    </subcellularLocation>
</comment>
<organism evidence="12 13">
    <name type="scientific">Paenibacillus ginsengarvi</name>
    <dbReference type="NCBI Taxonomy" id="400777"/>
    <lineage>
        <taxon>Bacteria</taxon>
        <taxon>Bacillati</taxon>
        <taxon>Bacillota</taxon>
        <taxon>Bacilli</taxon>
        <taxon>Bacillales</taxon>
        <taxon>Paenibacillaceae</taxon>
        <taxon>Paenibacillus</taxon>
    </lineage>
</organism>
<name>A0A3B0CE07_9BACL</name>
<keyword evidence="7" id="KW-0547">Nucleotide-binding</keyword>
<dbReference type="PANTHER" id="PTHR33540:SF2">
    <property type="entry name" value="TRNA THREONYLCARBAMOYLADENOSINE BIOSYNTHESIS PROTEIN TSAE"/>
    <property type="match status" value="1"/>
</dbReference>
<dbReference type="GO" id="GO:0005524">
    <property type="term" value="F:ATP binding"/>
    <property type="evidence" value="ECO:0007669"/>
    <property type="project" value="UniProtKB-KW"/>
</dbReference>
<sequence length="182" mass="20199">MTPLTRTPASCRPLTGEKGETNTDTSIYTFLSNDERDTARLAEQLAGLMEPGTVVTLDGDLGAGKTRFSQAVARALGVPGIVNSPTFTIIKEYEGDRLPFYHMDVYRISELEAGELGLDDYFFGEGVTLVEWAELIPGLLPADYLAIRLNRTGDTERTIELMPHGELYEHWCKRLKENGTIL</sequence>
<dbReference type="GO" id="GO:0002949">
    <property type="term" value="P:tRNA threonylcarbamoyladenosine modification"/>
    <property type="evidence" value="ECO:0007669"/>
    <property type="project" value="InterPro"/>
</dbReference>
<evidence type="ECO:0000256" key="6">
    <source>
        <dbReference type="ARBA" id="ARBA00022723"/>
    </source>
</evidence>
<feature type="region of interest" description="Disordered" evidence="11">
    <location>
        <begin position="1"/>
        <end position="23"/>
    </location>
</feature>
<evidence type="ECO:0000256" key="9">
    <source>
        <dbReference type="ARBA" id="ARBA00022842"/>
    </source>
</evidence>
<dbReference type="GO" id="GO:0046872">
    <property type="term" value="F:metal ion binding"/>
    <property type="evidence" value="ECO:0007669"/>
    <property type="project" value="UniProtKB-KW"/>
</dbReference>
<comment type="caution">
    <text evidence="12">The sequence shown here is derived from an EMBL/GenBank/DDBJ whole genome shotgun (WGS) entry which is preliminary data.</text>
</comment>
<keyword evidence="4" id="KW-0963">Cytoplasm</keyword>
<evidence type="ECO:0000313" key="13">
    <source>
        <dbReference type="Proteomes" id="UP000282311"/>
    </source>
</evidence>
<dbReference type="AlphaFoldDB" id="A0A3B0CE07"/>
<dbReference type="OrthoDB" id="9815896at2"/>
<keyword evidence="6" id="KW-0479">Metal-binding</keyword>
<evidence type="ECO:0000256" key="7">
    <source>
        <dbReference type="ARBA" id="ARBA00022741"/>
    </source>
</evidence>
<protein>
    <recommendedName>
        <fullName evidence="3">tRNA threonylcarbamoyladenosine biosynthesis protein TsaE</fullName>
    </recommendedName>
    <alternativeName>
        <fullName evidence="10">t(6)A37 threonylcarbamoyladenosine biosynthesis protein TsaE</fullName>
    </alternativeName>
</protein>
<evidence type="ECO:0000313" key="12">
    <source>
        <dbReference type="EMBL" id="RKN82209.1"/>
    </source>
</evidence>
<evidence type="ECO:0000256" key="3">
    <source>
        <dbReference type="ARBA" id="ARBA00019010"/>
    </source>
</evidence>
<keyword evidence="8" id="KW-0067">ATP-binding</keyword>
<evidence type="ECO:0000256" key="1">
    <source>
        <dbReference type="ARBA" id="ARBA00004496"/>
    </source>
</evidence>
<keyword evidence="13" id="KW-1185">Reference proteome</keyword>
<dbReference type="EMBL" id="RBAH01000012">
    <property type="protein sequence ID" value="RKN82209.1"/>
    <property type="molecule type" value="Genomic_DNA"/>
</dbReference>
<keyword evidence="5" id="KW-0819">tRNA processing</keyword>
<evidence type="ECO:0000256" key="2">
    <source>
        <dbReference type="ARBA" id="ARBA00007599"/>
    </source>
</evidence>
<proteinExistence type="inferred from homology"/>